<accession>G7TEF2</accession>
<sequence length="41" mass="4358">MLLALTQPDAAFPETSGLVVAGSWYVETCLLRITAAFAWSG</sequence>
<organism evidence="1 2">
    <name type="scientific">Xanthomonas oryzae pv. oryzicola (strain BLS256)</name>
    <dbReference type="NCBI Taxonomy" id="383407"/>
    <lineage>
        <taxon>Bacteria</taxon>
        <taxon>Pseudomonadati</taxon>
        <taxon>Pseudomonadota</taxon>
        <taxon>Gammaproteobacteria</taxon>
        <taxon>Lysobacterales</taxon>
        <taxon>Lysobacteraceae</taxon>
        <taxon>Xanthomonas</taxon>
    </lineage>
</organism>
<dbReference type="EMBL" id="CP003057">
    <property type="protein sequence ID" value="AEQ97669.1"/>
    <property type="molecule type" value="Genomic_DNA"/>
</dbReference>
<dbReference type="KEGG" id="xor:XOC_3577"/>
<name>G7TEF2_XANOB</name>
<protein>
    <submittedName>
        <fullName evidence="1">Uncharacterized protein</fullName>
    </submittedName>
</protein>
<dbReference type="AlphaFoldDB" id="G7TEF2"/>
<dbReference type="Proteomes" id="UP000008851">
    <property type="component" value="Chromosome"/>
</dbReference>
<evidence type="ECO:0000313" key="1">
    <source>
        <dbReference type="EMBL" id="AEQ97669.1"/>
    </source>
</evidence>
<reference evidence="1 2" key="1">
    <citation type="journal article" date="2011" name="J. Bacteriol.">
        <title>Two new complete genome sequences offer insight into host and tissue specificity of plant pathogenic Xanthomonas spp.</title>
        <authorList>
            <person name="Bogdanove A.J."/>
            <person name="Koebnik R."/>
            <person name="Lu H."/>
            <person name="Furutani A."/>
            <person name="Angiuoli S.V."/>
            <person name="Patil P.B."/>
            <person name="Van Sluys M.A."/>
            <person name="Ryan R.P."/>
            <person name="Meyer D.F."/>
            <person name="Han S.W."/>
            <person name="Aparna G."/>
            <person name="Rajaram M."/>
            <person name="Delcher A.L."/>
            <person name="Phillippy A.M."/>
            <person name="Puiu D."/>
            <person name="Schatz M.C."/>
            <person name="Shumway M."/>
            <person name="Sommer D.D."/>
            <person name="Trapnell C."/>
            <person name="Benahmed F."/>
            <person name="Dimitrov G."/>
            <person name="Madupu R."/>
            <person name="Radune D."/>
            <person name="Sullivan S."/>
            <person name="Jha G."/>
            <person name="Ishihara H."/>
            <person name="Lee S.W."/>
            <person name="Pandey A."/>
            <person name="Sharma V."/>
            <person name="Sriariyanun M."/>
            <person name="Szurek B."/>
            <person name="Vera-Cruz C.M."/>
            <person name="Dorman K.S."/>
            <person name="Ronald P.C."/>
            <person name="Verdier V."/>
            <person name="Dow J.M."/>
            <person name="Sonti R.V."/>
            <person name="Tsuge S."/>
            <person name="Brendel V.P."/>
            <person name="Rabinowicz P.D."/>
            <person name="Leach J.E."/>
            <person name="White F.F."/>
            <person name="Salzberg S.L."/>
        </authorList>
    </citation>
    <scope>NUCLEOTIDE SEQUENCE [LARGE SCALE GENOMIC DNA]</scope>
    <source>
        <strain evidence="1 2">BLS256</strain>
    </source>
</reference>
<evidence type="ECO:0000313" key="2">
    <source>
        <dbReference type="Proteomes" id="UP000008851"/>
    </source>
</evidence>
<gene>
    <name evidence="1" type="ORF">XOC_3577</name>
</gene>
<proteinExistence type="predicted"/>
<dbReference type="HOGENOM" id="CLU_3278792_0_0_6"/>